<dbReference type="Proteomes" id="UP000481872">
    <property type="component" value="Unassembled WGS sequence"/>
</dbReference>
<dbReference type="AlphaFoldDB" id="A0A6M0H727"/>
<feature type="transmembrane region" description="Helical" evidence="1">
    <location>
        <begin position="88"/>
        <end position="110"/>
    </location>
</feature>
<evidence type="ECO:0000313" key="3">
    <source>
        <dbReference type="Proteomes" id="UP000481872"/>
    </source>
</evidence>
<keyword evidence="1" id="KW-0812">Transmembrane</keyword>
<evidence type="ECO:0000313" key="2">
    <source>
        <dbReference type="EMBL" id="NEU06439.1"/>
    </source>
</evidence>
<sequence>MRYWFKESLKLFFTAEKKEIISFFLGVIILFIGCYLKAPQLENVYTIGILTMLTMVCRYNFVADYIISLDIKNLITNKNIIAYIVSKNILSFLITFFTMSAIFLLQFVITNKLFSINYYLTLTILGICVISLNNIIFIFHNKPSKLRSNNYSVEQNIKLGFKDLIESLPSLIIVFGIYYFNRYFYTISFYQCILVLVFSIILLKIKLVSLLND</sequence>
<name>A0A6M0H727_9CLOT</name>
<gene>
    <name evidence="2" type="ORF">G3M99_16660</name>
</gene>
<protein>
    <submittedName>
        <fullName evidence="2">Uncharacterized protein</fullName>
    </submittedName>
</protein>
<feature type="transmembrane region" description="Helical" evidence="1">
    <location>
        <begin position="116"/>
        <end position="139"/>
    </location>
</feature>
<evidence type="ECO:0000256" key="1">
    <source>
        <dbReference type="SAM" id="Phobius"/>
    </source>
</evidence>
<dbReference type="EMBL" id="JAAGPU010000045">
    <property type="protein sequence ID" value="NEU06439.1"/>
    <property type="molecule type" value="Genomic_DNA"/>
</dbReference>
<accession>A0A6M0H727</accession>
<keyword evidence="3" id="KW-1185">Reference proteome</keyword>
<keyword evidence="1" id="KW-1133">Transmembrane helix</keyword>
<feature type="transmembrane region" description="Helical" evidence="1">
    <location>
        <begin position="20"/>
        <end position="38"/>
    </location>
</feature>
<reference evidence="2 3" key="1">
    <citation type="submission" date="2020-02" db="EMBL/GenBank/DDBJ databases">
        <title>Genome assembly of a novel Clostridium senegalense strain.</title>
        <authorList>
            <person name="Gupta T.B."/>
            <person name="Jauregui R."/>
            <person name="Maclean P."/>
            <person name="Nawarathana A."/>
            <person name="Brightwell G."/>
        </authorList>
    </citation>
    <scope>NUCLEOTIDE SEQUENCE [LARGE SCALE GENOMIC DNA]</scope>
    <source>
        <strain evidence="2 3">AGRFS4</strain>
    </source>
</reference>
<feature type="transmembrane region" description="Helical" evidence="1">
    <location>
        <begin position="44"/>
        <end position="67"/>
    </location>
</feature>
<feature type="transmembrane region" description="Helical" evidence="1">
    <location>
        <begin position="187"/>
        <end position="205"/>
    </location>
</feature>
<keyword evidence="1" id="KW-0472">Membrane</keyword>
<proteinExistence type="predicted"/>
<dbReference type="PROSITE" id="PS51257">
    <property type="entry name" value="PROKAR_LIPOPROTEIN"/>
    <property type="match status" value="1"/>
</dbReference>
<organism evidence="2 3">
    <name type="scientific">Clostridium senegalense</name>
    <dbReference type="NCBI Taxonomy" id="1465809"/>
    <lineage>
        <taxon>Bacteria</taxon>
        <taxon>Bacillati</taxon>
        <taxon>Bacillota</taxon>
        <taxon>Clostridia</taxon>
        <taxon>Eubacteriales</taxon>
        <taxon>Clostridiaceae</taxon>
        <taxon>Clostridium</taxon>
    </lineage>
</organism>
<comment type="caution">
    <text evidence="2">The sequence shown here is derived from an EMBL/GenBank/DDBJ whole genome shotgun (WGS) entry which is preliminary data.</text>
</comment>
<dbReference type="RefSeq" id="WP_199870862.1">
    <property type="nucleotide sequence ID" value="NZ_JAAGPU010000045.1"/>
</dbReference>